<dbReference type="KEGG" id="nmo:Nmlp_1599"/>
<dbReference type="InterPro" id="IPR036980">
    <property type="entry name" value="RNase_P/MRP_Rpp29_sf"/>
</dbReference>
<reference evidence="7 8" key="1">
    <citation type="journal article" date="2013" name="Genome Announc.">
        <title>Genome of the haloarchaeon Natronomonas moolapensis, a neutrophilic member of a previously haloalkaliphilic genus.</title>
        <authorList>
            <person name="Dyall-Smith M.L."/>
            <person name="Pfeiffer F."/>
            <person name="Oberwinkler T."/>
            <person name="Klee K."/>
            <person name="Rampp M."/>
            <person name="Palm P."/>
            <person name="Gross K."/>
            <person name="Schuster S.C."/>
            <person name="Oesterhelt D."/>
        </authorList>
    </citation>
    <scope>NUCLEOTIDE SEQUENCE [LARGE SCALE GENOMIC DNA]</scope>
    <source>
        <strain evidence="8">DSM 18674 / JCM 14361 / 8.8.11</strain>
    </source>
</reference>
<dbReference type="STRING" id="268739.Nmlp_1599"/>
<dbReference type="InterPro" id="IPR023534">
    <property type="entry name" value="Rof/RNase_P-like"/>
</dbReference>
<evidence type="ECO:0000313" key="8">
    <source>
        <dbReference type="Proteomes" id="UP000011867"/>
    </source>
</evidence>
<dbReference type="InterPro" id="IPR023538">
    <property type="entry name" value="RNP1"/>
</dbReference>
<dbReference type="InterPro" id="IPR002730">
    <property type="entry name" value="Rpp29/RNP1"/>
</dbReference>
<dbReference type="GO" id="GO:0005737">
    <property type="term" value="C:cytoplasm"/>
    <property type="evidence" value="ECO:0007669"/>
    <property type="project" value="UniProtKB-SubCell"/>
</dbReference>
<dbReference type="eggNOG" id="arCOG00784">
    <property type="taxonomic scope" value="Archaea"/>
</dbReference>
<keyword evidence="3 6" id="KW-0540">Nuclease</keyword>
<keyword evidence="4 6" id="KW-0255">Endonuclease</keyword>
<comment type="function">
    <text evidence="6">Part of ribonuclease P, a protein complex that generates mature tRNA molecules by cleaving their 5'-ends.</text>
</comment>
<evidence type="ECO:0000256" key="2">
    <source>
        <dbReference type="ARBA" id="ARBA00022694"/>
    </source>
</evidence>
<keyword evidence="1 6" id="KW-0963">Cytoplasm</keyword>
<dbReference type="OrthoDB" id="39019at2157"/>
<name>M1XP54_NATM8</name>
<dbReference type="SUPFAM" id="SSF101744">
    <property type="entry name" value="Rof/RNase P subunit-like"/>
    <property type="match status" value="1"/>
</dbReference>
<dbReference type="GO" id="GO:0003723">
    <property type="term" value="F:RNA binding"/>
    <property type="evidence" value="ECO:0007669"/>
    <property type="project" value="InterPro"/>
</dbReference>
<accession>M1XP54</accession>
<dbReference type="GO" id="GO:0030677">
    <property type="term" value="C:ribonuclease P complex"/>
    <property type="evidence" value="ECO:0007669"/>
    <property type="project" value="UniProtKB-UniRule"/>
</dbReference>
<gene>
    <name evidence="6 7" type="primary">rnp1</name>
    <name evidence="7" type="ordered locus">Nmlp_1599</name>
</gene>
<dbReference type="AlphaFoldDB" id="M1XP54"/>
<keyword evidence="5 6" id="KW-0378">Hydrolase</keyword>
<evidence type="ECO:0000313" key="7">
    <source>
        <dbReference type="EMBL" id="CCQ35798.1"/>
    </source>
</evidence>
<evidence type="ECO:0000256" key="4">
    <source>
        <dbReference type="ARBA" id="ARBA00022759"/>
    </source>
</evidence>
<dbReference type="RefSeq" id="WP_015408641.1">
    <property type="nucleotide sequence ID" value="NC_020388.1"/>
</dbReference>
<comment type="subcellular location">
    <subcellularLocation>
        <location evidence="6">Cytoplasm</location>
    </subcellularLocation>
</comment>
<evidence type="ECO:0000256" key="1">
    <source>
        <dbReference type="ARBA" id="ARBA00022490"/>
    </source>
</evidence>
<protein>
    <recommendedName>
        <fullName evidence="6">Ribonuclease P protein component 1</fullName>
        <shortName evidence="6">RNase P component 1</shortName>
        <ecNumber evidence="6">3.1.26.5</ecNumber>
    </recommendedName>
    <alternativeName>
        <fullName evidence="6">Rpp29</fullName>
    </alternativeName>
</protein>
<comment type="catalytic activity">
    <reaction evidence="6">
        <text>Endonucleolytic cleavage of RNA, removing 5'-extranucleotides from tRNA precursor.</text>
        <dbReference type="EC" id="3.1.26.5"/>
    </reaction>
</comment>
<dbReference type="EC" id="3.1.26.5" evidence="6"/>
<dbReference type="Proteomes" id="UP000011867">
    <property type="component" value="Chromosome"/>
</dbReference>
<dbReference type="EMBL" id="HF582854">
    <property type="protein sequence ID" value="CCQ35798.1"/>
    <property type="molecule type" value="Genomic_DNA"/>
</dbReference>
<keyword evidence="2 6" id="KW-0819">tRNA processing</keyword>
<dbReference type="HAMAP" id="MF_00754">
    <property type="entry name" value="RNase_P_1"/>
    <property type="match status" value="1"/>
</dbReference>
<proteinExistence type="inferred from homology"/>
<dbReference type="HOGENOM" id="CLU_107020_0_0_2"/>
<organism evidence="7 8">
    <name type="scientific">Natronomonas moolapensis (strain DSM 18674 / CECT 7526 / JCM 14361 / 8.8.11)</name>
    <dbReference type="NCBI Taxonomy" id="268739"/>
    <lineage>
        <taxon>Archaea</taxon>
        <taxon>Methanobacteriati</taxon>
        <taxon>Methanobacteriota</taxon>
        <taxon>Stenosarchaea group</taxon>
        <taxon>Halobacteria</taxon>
        <taxon>Halobacteriales</taxon>
        <taxon>Natronomonadaceae</taxon>
        <taxon>Natronomonas</taxon>
    </lineage>
</organism>
<comment type="similarity">
    <text evidence="6">Belongs to the eukaryotic/archaeal RNase P protein component 1 family.</text>
</comment>
<dbReference type="Pfam" id="PF01868">
    <property type="entry name" value="RNase_P-MRP_p29"/>
    <property type="match status" value="1"/>
</dbReference>
<dbReference type="Gene3D" id="2.30.30.210">
    <property type="entry name" value="Ribonuclease P/MRP, subunit p29"/>
    <property type="match status" value="1"/>
</dbReference>
<comment type="subunit">
    <text evidence="6">Consists of a catalytic RNA component and at least 4-5 protein subunits.</text>
</comment>
<dbReference type="GeneID" id="14653138"/>
<sequence length="107" mass="11655">MTPETLARHELAGLDVTVTDASNPDLVGIGGRVRDETMRTLLVAASDGVKQVPKAGTTFRFALDECEARRDSDDGSGKRPRAVIVEGDRLLARPARRSETHRGSLWQ</sequence>
<dbReference type="GO" id="GO:0001682">
    <property type="term" value="P:tRNA 5'-leader removal"/>
    <property type="evidence" value="ECO:0007669"/>
    <property type="project" value="UniProtKB-UniRule"/>
</dbReference>
<keyword evidence="8" id="KW-1185">Reference proteome</keyword>
<evidence type="ECO:0000256" key="6">
    <source>
        <dbReference type="HAMAP-Rule" id="MF_00754"/>
    </source>
</evidence>
<dbReference type="SMART" id="SM00538">
    <property type="entry name" value="POP4"/>
    <property type="match status" value="1"/>
</dbReference>
<evidence type="ECO:0000256" key="5">
    <source>
        <dbReference type="ARBA" id="ARBA00022801"/>
    </source>
</evidence>
<evidence type="ECO:0000256" key="3">
    <source>
        <dbReference type="ARBA" id="ARBA00022722"/>
    </source>
</evidence>
<dbReference type="GO" id="GO:0004526">
    <property type="term" value="F:ribonuclease P activity"/>
    <property type="evidence" value="ECO:0007669"/>
    <property type="project" value="UniProtKB-UniRule"/>
</dbReference>